<feature type="region of interest" description="Disordered" evidence="1">
    <location>
        <begin position="229"/>
        <end position="254"/>
    </location>
</feature>
<dbReference type="EMBL" id="PZQS01000007">
    <property type="protein sequence ID" value="PVD27010.1"/>
    <property type="molecule type" value="Genomic_DNA"/>
</dbReference>
<dbReference type="Proteomes" id="UP000245119">
    <property type="component" value="Linkage Group LG7"/>
</dbReference>
<gene>
    <name evidence="2" type="ORF">C0Q70_12160</name>
</gene>
<protein>
    <recommendedName>
        <fullName evidence="4">Reverse transcriptase domain-containing protein</fullName>
    </recommendedName>
</protein>
<reference evidence="2 3" key="1">
    <citation type="submission" date="2018-04" db="EMBL/GenBank/DDBJ databases">
        <title>The genome of golden apple snail Pomacea canaliculata provides insight into stress tolerance and invasive adaptation.</title>
        <authorList>
            <person name="Liu C."/>
            <person name="Liu B."/>
            <person name="Ren Y."/>
            <person name="Zhang Y."/>
            <person name="Wang H."/>
            <person name="Li S."/>
            <person name="Jiang F."/>
            <person name="Yin L."/>
            <person name="Zhang G."/>
            <person name="Qian W."/>
            <person name="Fan W."/>
        </authorList>
    </citation>
    <scope>NUCLEOTIDE SEQUENCE [LARGE SCALE GENOMIC DNA]</scope>
    <source>
        <strain evidence="2">SZHN2017</strain>
        <tissue evidence="2">Muscle</tissue>
    </source>
</reference>
<evidence type="ECO:0008006" key="4">
    <source>
        <dbReference type="Google" id="ProtNLM"/>
    </source>
</evidence>
<sequence>MRVSVRCAAVKRPIAQHIRLRQNNLLIGGTLFQYKDKGNMDITRCDHKKTDRPSTENGGVHQDVRAYRGADIASDTLVIATVSLKLRRSRGKQARQQRVDNGKLKNPATERAFAMERWQEQTKETIKKKLTDEAENAASKNDLKTLYKINKQLNNGFKNSDVPVKDMNGNVVEGEAEKLQRWKEHFESVLNRPDPPQLADIQPAAIDLDICTDPPSLEEVTAAIKKMKSGKAPGADGITAEMLKADVNDRSHTD</sequence>
<name>A0A2T7P0R0_POMCA</name>
<feature type="compositionally biased region" description="Basic and acidic residues" evidence="1">
    <location>
        <begin position="243"/>
        <end position="254"/>
    </location>
</feature>
<keyword evidence="3" id="KW-1185">Reference proteome</keyword>
<comment type="caution">
    <text evidence="2">The sequence shown here is derived from an EMBL/GenBank/DDBJ whole genome shotgun (WGS) entry which is preliminary data.</text>
</comment>
<evidence type="ECO:0000256" key="1">
    <source>
        <dbReference type="SAM" id="MobiDB-lite"/>
    </source>
</evidence>
<dbReference type="STRING" id="400727.A0A2T7P0R0"/>
<dbReference type="AlphaFoldDB" id="A0A2T7P0R0"/>
<proteinExistence type="predicted"/>
<evidence type="ECO:0000313" key="3">
    <source>
        <dbReference type="Proteomes" id="UP000245119"/>
    </source>
</evidence>
<evidence type="ECO:0000313" key="2">
    <source>
        <dbReference type="EMBL" id="PVD27010.1"/>
    </source>
</evidence>
<organism evidence="2 3">
    <name type="scientific">Pomacea canaliculata</name>
    <name type="common">Golden apple snail</name>
    <dbReference type="NCBI Taxonomy" id="400727"/>
    <lineage>
        <taxon>Eukaryota</taxon>
        <taxon>Metazoa</taxon>
        <taxon>Spiralia</taxon>
        <taxon>Lophotrochozoa</taxon>
        <taxon>Mollusca</taxon>
        <taxon>Gastropoda</taxon>
        <taxon>Caenogastropoda</taxon>
        <taxon>Architaenioglossa</taxon>
        <taxon>Ampullarioidea</taxon>
        <taxon>Ampullariidae</taxon>
        <taxon>Pomacea</taxon>
    </lineage>
</organism>
<accession>A0A2T7P0R0</accession>
<dbReference type="OrthoDB" id="6255742at2759"/>